<dbReference type="Gene3D" id="3.40.50.150">
    <property type="entry name" value="Vaccinia Virus protein VP39"/>
    <property type="match status" value="1"/>
</dbReference>
<keyword evidence="2 9" id="KW-0489">Methyltransferase</keyword>
<dbReference type="Proteomes" id="UP000316981">
    <property type="component" value="Unassembled WGS sequence"/>
</dbReference>
<gene>
    <name evidence="9" type="ORF">FPV60_21355</name>
</gene>
<keyword evidence="5" id="KW-0680">Restriction system</keyword>
<organism evidence="9 10">
    <name type="scientific">Acinetobacter colistiniresistens</name>
    <dbReference type="NCBI Taxonomy" id="280145"/>
    <lineage>
        <taxon>Bacteria</taxon>
        <taxon>Pseudomonadati</taxon>
        <taxon>Pseudomonadota</taxon>
        <taxon>Gammaproteobacteria</taxon>
        <taxon>Moraxellales</taxon>
        <taxon>Moraxellaceae</taxon>
        <taxon>Acinetobacter</taxon>
    </lineage>
</organism>
<dbReference type="PANTHER" id="PTHR33841:SF6">
    <property type="entry name" value="TYPE II METHYLTRANSFERASE M.HINDII"/>
    <property type="match status" value="1"/>
</dbReference>
<evidence type="ECO:0000256" key="3">
    <source>
        <dbReference type="ARBA" id="ARBA00022679"/>
    </source>
</evidence>
<feature type="domain" description="Type II methyltransferase M.TaqI-like" evidence="8">
    <location>
        <begin position="398"/>
        <end position="556"/>
    </location>
</feature>
<dbReference type="InterPro" id="IPR011639">
    <property type="entry name" value="MethylTrfase_TaqI-like_dom"/>
</dbReference>
<dbReference type="EC" id="2.1.1.72" evidence="1"/>
<evidence type="ECO:0000256" key="6">
    <source>
        <dbReference type="ARBA" id="ARBA00023125"/>
    </source>
</evidence>
<dbReference type="InterPro" id="IPR050953">
    <property type="entry name" value="N4_N6_ade-DNA_methylase"/>
</dbReference>
<accession>A0A558ERW1</accession>
<proteinExistence type="predicted"/>
<keyword evidence="3" id="KW-0808">Transferase</keyword>
<dbReference type="EMBL" id="VMTP01000122">
    <property type="protein sequence ID" value="TVT75823.1"/>
    <property type="molecule type" value="Genomic_DNA"/>
</dbReference>
<evidence type="ECO:0000313" key="10">
    <source>
        <dbReference type="Proteomes" id="UP000316981"/>
    </source>
</evidence>
<sequence>MNILEELSLQHSISLNSDKKMLSESEAHILNEVSEFGIDSVYINIDNETKNAFPAIFIKQVLAFDSETLQIISNIHRKIWNYNKVLFLYAYSNTEIRIYNCTKTPVIQKKEDIDYEKELKSLEISSYSYDDKKQLQELNTLFSKIAIDTGVIWTLEKAKFIRDKINLQHKVDKYLVESLINTTEQLKKENLEINFIHKIILRSLFLLYLEDRKATDSNLYSEIKEGASSYFDILDDVEATYKLFKKLEDHFNGNVFSVSSEEKITIKQLKIIKQCFISGNHNTSQMNLLDDWRVFDFSIIQIELLSEIYESFLFKTDPSLKKITGTYYTPPSLVEFILNQKLPINNSQTDYNIKVLDPTCGSGIFLVECFKRLVKRYENKHNEKLTDFNKLKELLTDNIFGIEIHPQAIKVAAFSLYLALLDKLNPKTIWQNKDHRLPNLINNPNDLTIKKQGNNLFCRDTIEDNIEIQKLSFDLIVGNPPFGTSELSNTLSKYCNKFNFAKEMVLPFLHKAISLSPNGEIALIFNTKILTNTNIGYLNFRNWLFNECYVEKIFNFSILRNAKKNFGGQLFGNATGPISIIFYQKHHKEPSDKIVYYAPKTYIKSNIIEGLSIDSSDLKYLPREECKNPNSRIWKIAMWGKMNDWELVERLKKYQFNNIESFTKEHKIENGVGFQLLTSKHDSAKESELLSSLKYLDADTIAQYYTPTTSLGEIKNSVKSEKAINYYINHYNLNSINDLKKITHFRRLGDINAYINPHIVVKKGLERNRVCASFIDENCAFRDGVYGFYTKNTNMDSLYVLLAYFISKFSTYYLFLTNSSYGIEREQIMMNEYLTIPIKLNSCQYDKLVYAGKEIVQRVKNQNFLVNPHKEYELKLFIEENIDKTIYESLELIESEIASINHIVDYDIDLFHKKEKSIALEVTNFDQIKEYAQIISDELNEFIEGQGIFVNITIYNINKFSPLIMIKISHEQTAKDVSISPQKLDNELSRLDKYLWEKSSTNIYFKKNLNFKNNDDIYIIRPNQKKFWTHSMAFNDAHDLIFEILNGD</sequence>
<evidence type="ECO:0000256" key="7">
    <source>
        <dbReference type="ARBA" id="ARBA00047942"/>
    </source>
</evidence>
<reference evidence="9 10" key="1">
    <citation type="submission" date="2019-07" db="EMBL/GenBank/DDBJ databases">
        <title>Draft Genome Sequence of the first blaOXA-58-Harboring Acinetobacter colistiniresistens clinical isolate from Brazil.</title>
        <authorList>
            <person name="Favaro L.S."/>
            <person name="Paula-Petroli S.B."/>
            <person name="Moura C.F."/>
            <person name="Tognim M.C.B."/>
            <person name="Venancio E.J."/>
            <person name="Yamada-Ogatta S.F."/>
            <person name="Carrara-Marroni F.E."/>
        </authorList>
    </citation>
    <scope>NUCLEOTIDE SEQUENCE [LARGE SCALE GENOMIC DNA]</scope>
    <source>
        <strain evidence="9 10">DL</strain>
    </source>
</reference>
<dbReference type="PANTHER" id="PTHR33841">
    <property type="entry name" value="DNA METHYLTRANSFERASE YEEA-RELATED"/>
    <property type="match status" value="1"/>
</dbReference>
<comment type="catalytic activity">
    <reaction evidence="7">
        <text>a 2'-deoxyadenosine in DNA + S-adenosyl-L-methionine = an N(6)-methyl-2'-deoxyadenosine in DNA + S-adenosyl-L-homocysteine + H(+)</text>
        <dbReference type="Rhea" id="RHEA:15197"/>
        <dbReference type="Rhea" id="RHEA-COMP:12418"/>
        <dbReference type="Rhea" id="RHEA-COMP:12419"/>
        <dbReference type="ChEBI" id="CHEBI:15378"/>
        <dbReference type="ChEBI" id="CHEBI:57856"/>
        <dbReference type="ChEBI" id="CHEBI:59789"/>
        <dbReference type="ChEBI" id="CHEBI:90615"/>
        <dbReference type="ChEBI" id="CHEBI:90616"/>
        <dbReference type="EC" id="2.1.1.72"/>
    </reaction>
</comment>
<dbReference type="GO" id="GO:0009007">
    <property type="term" value="F:site-specific DNA-methyltransferase (adenine-specific) activity"/>
    <property type="evidence" value="ECO:0007669"/>
    <property type="project" value="UniProtKB-EC"/>
</dbReference>
<dbReference type="InterPro" id="IPR002052">
    <property type="entry name" value="DNA_methylase_N6_adenine_CS"/>
</dbReference>
<dbReference type="PROSITE" id="PS00092">
    <property type="entry name" value="N6_MTASE"/>
    <property type="match status" value="1"/>
</dbReference>
<evidence type="ECO:0000256" key="5">
    <source>
        <dbReference type="ARBA" id="ARBA00022747"/>
    </source>
</evidence>
<name>A0A558ERW1_9GAMM</name>
<dbReference type="InterPro" id="IPR029063">
    <property type="entry name" value="SAM-dependent_MTases_sf"/>
</dbReference>
<dbReference type="GO" id="GO:0009307">
    <property type="term" value="P:DNA restriction-modification system"/>
    <property type="evidence" value="ECO:0007669"/>
    <property type="project" value="UniProtKB-KW"/>
</dbReference>
<protein>
    <recommendedName>
        <fullName evidence="1">site-specific DNA-methyltransferase (adenine-specific)</fullName>
        <ecNumber evidence="1">2.1.1.72</ecNumber>
    </recommendedName>
</protein>
<dbReference type="AlphaFoldDB" id="A0A558ERW1"/>
<dbReference type="SUPFAM" id="SSF53335">
    <property type="entry name" value="S-adenosyl-L-methionine-dependent methyltransferases"/>
    <property type="match status" value="1"/>
</dbReference>
<evidence type="ECO:0000256" key="1">
    <source>
        <dbReference type="ARBA" id="ARBA00011900"/>
    </source>
</evidence>
<evidence type="ECO:0000313" key="9">
    <source>
        <dbReference type="EMBL" id="TVT75823.1"/>
    </source>
</evidence>
<evidence type="ECO:0000256" key="4">
    <source>
        <dbReference type="ARBA" id="ARBA00022691"/>
    </source>
</evidence>
<dbReference type="GO" id="GO:0003677">
    <property type="term" value="F:DNA binding"/>
    <property type="evidence" value="ECO:0007669"/>
    <property type="project" value="UniProtKB-KW"/>
</dbReference>
<dbReference type="RefSeq" id="WP_144583951.1">
    <property type="nucleotide sequence ID" value="NZ_VMTP01000122.1"/>
</dbReference>
<comment type="caution">
    <text evidence="9">The sequence shown here is derived from an EMBL/GenBank/DDBJ whole genome shotgun (WGS) entry which is preliminary data.</text>
</comment>
<keyword evidence="6" id="KW-0238">DNA-binding</keyword>
<dbReference type="GO" id="GO:0032259">
    <property type="term" value="P:methylation"/>
    <property type="evidence" value="ECO:0007669"/>
    <property type="project" value="UniProtKB-KW"/>
</dbReference>
<keyword evidence="4" id="KW-0949">S-adenosyl-L-methionine</keyword>
<evidence type="ECO:0000259" key="8">
    <source>
        <dbReference type="Pfam" id="PF07669"/>
    </source>
</evidence>
<dbReference type="PRINTS" id="PR00507">
    <property type="entry name" value="N12N6MTFRASE"/>
</dbReference>
<evidence type="ECO:0000256" key="2">
    <source>
        <dbReference type="ARBA" id="ARBA00022603"/>
    </source>
</evidence>
<dbReference type="Pfam" id="PF07669">
    <property type="entry name" value="Eco57I"/>
    <property type="match status" value="1"/>
</dbReference>